<dbReference type="EMBL" id="CP065989">
    <property type="protein sequence ID" value="QQB13262.1"/>
    <property type="molecule type" value="Genomic_DNA"/>
</dbReference>
<accession>A0A7T3ZX18</accession>
<evidence type="ECO:0000313" key="3">
    <source>
        <dbReference type="Proteomes" id="UP000595374"/>
    </source>
</evidence>
<dbReference type="Pfam" id="PF03364">
    <property type="entry name" value="Polyketide_cyc"/>
    <property type="match status" value="1"/>
</dbReference>
<name>A0A7T3ZX18_9MICO</name>
<proteinExistence type="predicted"/>
<feature type="domain" description="Coenzyme Q-binding protein COQ10 START" evidence="1">
    <location>
        <begin position="27"/>
        <end position="118"/>
    </location>
</feature>
<organism evidence="2 3">
    <name type="scientific">Brevibacterium casei</name>
    <dbReference type="NCBI Taxonomy" id="33889"/>
    <lineage>
        <taxon>Bacteria</taxon>
        <taxon>Bacillati</taxon>
        <taxon>Actinomycetota</taxon>
        <taxon>Actinomycetes</taxon>
        <taxon>Micrococcales</taxon>
        <taxon>Brevibacteriaceae</taxon>
        <taxon>Brevibacterium</taxon>
    </lineage>
</organism>
<dbReference type="Proteomes" id="UP000595374">
    <property type="component" value="Chromosome"/>
</dbReference>
<dbReference type="SUPFAM" id="SSF55961">
    <property type="entry name" value="Bet v1-like"/>
    <property type="match status" value="1"/>
</dbReference>
<dbReference type="InterPro" id="IPR005031">
    <property type="entry name" value="COQ10_START"/>
</dbReference>
<reference evidence="2 3" key="1">
    <citation type="submission" date="2020-12" db="EMBL/GenBank/DDBJ databases">
        <title>FDA dAtabase for Regulatory Grade micrObial Sequences (FDA-ARGOS): Supporting development and validation of Infectious Disease Dx tests.</title>
        <authorList>
            <person name="Sproer C."/>
            <person name="Gronow S."/>
            <person name="Severitt S."/>
            <person name="Schroder I."/>
            <person name="Tallon L."/>
            <person name="Sadzewicz L."/>
            <person name="Zhao X."/>
            <person name="Boylan J."/>
            <person name="Ott S."/>
            <person name="Bowen H."/>
            <person name="Vavikolanu K."/>
            <person name="Mehta A."/>
            <person name="Aluvathingal J."/>
            <person name="Nadendla S."/>
            <person name="Lowell S."/>
            <person name="Myers T."/>
            <person name="Yan Y."/>
            <person name="Sichtig H."/>
        </authorList>
    </citation>
    <scope>NUCLEOTIDE SEQUENCE [LARGE SCALE GENOMIC DNA]</scope>
    <source>
        <strain evidence="2 3">FDAARGOS_990</strain>
    </source>
</reference>
<sequence>MSHEHTRPRPGESAPFHFESVWRVADPLPAVWSVLTEVEAWPQWWPGIAAATTDDSGVHPGSRAEITVRSPLGVAFDITLSIEGLSPPRQVRLLADGDLRGVGVWTLARTGPLTAISATWCVTTRRRSVRVLRPISAGMHGIVMRAGENGLRRRLSELA</sequence>
<dbReference type="AlphaFoldDB" id="A0A7T3ZX18"/>
<dbReference type="Gene3D" id="3.30.530.20">
    <property type="match status" value="1"/>
</dbReference>
<dbReference type="RefSeq" id="WP_198498480.1">
    <property type="nucleotide sequence ID" value="NZ_CP065989.1"/>
</dbReference>
<evidence type="ECO:0000313" key="2">
    <source>
        <dbReference type="EMBL" id="QQB13262.1"/>
    </source>
</evidence>
<gene>
    <name evidence="2" type="ORF">I6H47_10415</name>
</gene>
<protein>
    <recommendedName>
        <fullName evidence="1">Coenzyme Q-binding protein COQ10 START domain-containing protein</fullName>
    </recommendedName>
</protein>
<dbReference type="InterPro" id="IPR023393">
    <property type="entry name" value="START-like_dom_sf"/>
</dbReference>
<evidence type="ECO:0000259" key="1">
    <source>
        <dbReference type="Pfam" id="PF03364"/>
    </source>
</evidence>